<organism evidence="1 2">
    <name type="scientific">Halanaerobium congolense</name>
    <dbReference type="NCBI Taxonomy" id="54121"/>
    <lineage>
        <taxon>Bacteria</taxon>
        <taxon>Bacillati</taxon>
        <taxon>Bacillota</taxon>
        <taxon>Clostridia</taxon>
        <taxon>Halanaerobiales</taxon>
        <taxon>Halanaerobiaceae</taxon>
        <taxon>Halanaerobium</taxon>
    </lineage>
</organism>
<evidence type="ECO:0000313" key="1">
    <source>
        <dbReference type="EMBL" id="SDI97324.1"/>
    </source>
</evidence>
<evidence type="ECO:0000313" key="2">
    <source>
        <dbReference type="Proteomes" id="UP000198945"/>
    </source>
</evidence>
<dbReference type="Proteomes" id="UP000198945">
    <property type="component" value="Unassembled WGS sequence"/>
</dbReference>
<dbReference type="RefSeq" id="WP_089716442.1">
    <property type="nucleotide sequence ID" value="NZ_FNEH01000021.1"/>
</dbReference>
<dbReference type="AlphaFoldDB" id="A0A1G8PXU2"/>
<dbReference type="EMBL" id="FNEH01000021">
    <property type="protein sequence ID" value="SDI97324.1"/>
    <property type="molecule type" value="Genomic_DNA"/>
</dbReference>
<sequence length="72" mass="8243">MPEVSVKGESYYVSLEKFPDDRIGYWARANVNGEVVNEQSSLVIKNMEKAKENVLERIKTKIASALKRQDEL</sequence>
<accession>A0A1G8PXU2</accession>
<protein>
    <submittedName>
        <fullName evidence="1">Uncharacterized protein</fullName>
    </submittedName>
</protein>
<name>A0A1G8PXU2_9FIRM</name>
<proteinExistence type="predicted"/>
<reference evidence="1 2" key="1">
    <citation type="submission" date="2016-10" db="EMBL/GenBank/DDBJ databases">
        <authorList>
            <person name="de Groot N.N."/>
        </authorList>
    </citation>
    <scope>NUCLEOTIDE SEQUENCE [LARGE SCALE GENOMIC DNA]</scope>
    <source>
        <strain evidence="1 2">WG7</strain>
    </source>
</reference>
<gene>
    <name evidence="1" type="ORF">SAMN04515654_12168</name>
</gene>